<proteinExistence type="predicted"/>
<name>A0A836MNG6_9NEIS</name>
<accession>A0A836MNG6</accession>
<dbReference type="AlphaFoldDB" id="A0A836MNG6"/>
<dbReference type="EMBL" id="JFZV01000012">
    <property type="protein sequence ID" value="KDN14056.1"/>
    <property type="molecule type" value="Genomic_DNA"/>
</dbReference>
<organism evidence="1 2">
    <name type="scientific">Snodgrassella communis</name>
    <dbReference type="NCBI Taxonomy" id="2946699"/>
    <lineage>
        <taxon>Bacteria</taxon>
        <taxon>Pseudomonadati</taxon>
        <taxon>Pseudomonadota</taxon>
        <taxon>Betaproteobacteria</taxon>
        <taxon>Neisseriales</taxon>
        <taxon>Neisseriaceae</taxon>
        <taxon>Snodgrassella</taxon>
    </lineage>
</organism>
<sequence length="50" mass="5850">MVKARFINSDQPYEAVNDSNVFWVVSAKLETYDASLITYDEFIKRNPEFS</sequence>
<dbReference type="Proteomes" id="UP000027170">
    <property type="component" value="Unassembled WGS sequence"/>
</dbReference>
<evidence type="ECO:0000313" key="2">
    <source>
        <dbReference type="Proteomes" id="UP000027170"/>
    </source>
</evidence>
<gene>
    <name evidence="1" type="ORF">SALWKB29_1958</name>
</gene>
<evidence type="ECO:0000313" key="1">
    <source>
        <dbReference type="EMBL" id="KDN14056.1"/>
    </source>
</evidence>
<comment type="caution">
    <text evidence="1">The sequence shown here is derived from an EMBL/GenBank/DDBJ whole genome shotgun (WGS) entry which is preliminary data.</text>
</comment>
<keyword evidence="2" id="KW-1185">Reference proteome</keyword>
<reference evidence="1 2" key="1">
    <citation type="submission" date="2014-03" db="EMBL/GenBank/DDBJ databases">
        <title>The genomes of two eusocial bee gut symbionts.</title>
        <authorList>
            <person name="Kwong W.K."/>
            <person name="Engel P."/>
            <person name="Koch H."/>
            <person name="Moran N.A."/>
        </authorList>
    </citation>
    <scope>NUCLEOTIDE SEQUENCE [LARGE SCALE GENOMIC DNA]</scope>
    <source>
        <strain evidence="2">wkB29</strain>
    </source>
</reference>
<protein>
    <submittedName>
        <fullName evidence="1">Uncharacterized protein</fullName>
    </submittedName>
</protein>